<evidence type="ECO:0000259" key="1">
    <source>
        <dbReference type="PROSITE" id="PS51500"/>
    </source>
</evidence>
<evidence type="ECO:0000313" key="2">
    <source>
        <dbReference type="EMBL" id="MBA2175477.1"/>
    </source>
</evidence>
<dbReference type="Proteomes" id="UP000571017">
    <property type="component" value="Unassembled WGS sequence"/>
</dbReference>
<dbReference type="SUPFAM" id="SSF47406">
    <property type="entry name" value="SinR repressor dimerisation domain-like"/>
    <property type="match status" value="1"/>
</dbReference>
<sequence>MLDREWVQLMEQAKSMGLSKQDIQNFLRETEQVQHLSQ</sequence>
<dbReference type="PROSITE" id="PS51500">
    <property type="entry name" value="SIN"/>
    <property type="match status" value="1"/>
</dbReference>
<dbReference type="Pfam" id="PF08671">
    <property type="entry name" value="SinI"/>
    <property type="match status" value="1"/>
</dbReference>
<evidence type="ECO:0000313" key="3">
    <source>
        <dbReference type="Proteomes" id="UP000571017"/>
    </source>
</evidence>
<proteinExistence type="predicted"/>
<dbReference type="InterPro" id="IPR036281">
    <property type="entry name" value="SinR/SinI_dimer_dom_sf"/>
</dbReference>
<dbReference type="InterPro" id="IPR010981">
    <property type="entry name" value="SinR/SinI_dimer_dom"/>
</dbReference>
<comment type="caution">
    <text evidence="2">The sequence shown here is derived from an EMBL/GenBank/DDBJ whole genome shotgun (WGS) entry which is preliminary data.</text>
</comment>
<organism evidence="2 3">
    <name type="scientific">Halobacillus locisalis</name>
    <dbReference type="NCBI Taxonomy" id="220753"/>
    <lineage>
        <taxon>Bacteria</taxon>
        <taxon>Bacillati</taxon>
        <taxon>Bacillota</taxon>
        <taxon>Bacilli</taxon>
        <taxon>Bacillales</taxon>
        <taxon>Bacillaceae</taxon>
        <taxon>Halobacillus</taxon>
    </lineage>
</organism>
<dbReference type="AlphaFoldDB" id="A0A838CTS9"/>
<keyword evidence="2" id="KW-0238">DNA-binding</keyword>
<dbReference type="EMBL" id="JACEFG010000002">
    <property type="protein sequence ID" value="MBA2175477.1"/>
    <property type="molecule type" value="Genomic_DNA"/>
</dbReference>
<gene>
    <name evidence="2" type="primary">sinI</name>
    <name evidence="2" type="ORF">H0266_11290</name>
</gene>
<reference evidence="2 3" key="1">
    <citation type="journal article" date="2004" name="Extremophiles">
        <title>Halobacillus locisalis sp. nov., a halophilic bacterium isolated from a marine solar saltern of the Yellow Sea in Korea.</title>
        <authorList>
            <person name="Yoon J.H."/>
            <person name="Kang K.H."/>
            <person name="Oh T.K."/>
            <person name="Park Y.H."/>
        </authorList>
    </citation>
    <scope>NUCLEOTIDE SEQUENCE [LARGE SCALE GENOMIC DNA]</scope>
    <source>
        <strain evidence="2 3">KCTC 3788</strain>
    </source>
</reference>
<dbReference type="GO" id="GO:0006355">
    <property type="term" value="P:regulation of DNA-templated transcription"/>
    <property type="evidence" value="ECO:0007669"/>
    <property type="project" value="InterPro"/>
</dbReference>
<protein>
    <submittedName>
        <fullName evidence="2">DNA-binding anti-repressor SinI</fullName>
    </submittedName>
</protein>
<name>A0A838CTS9_9BACI</name>
<keyword evidence="3" id="KW-1185">Reference proteome</keyword>
<accession>A0A838CTS9</accession>
<dbReference type="GO" id="GO:0046983">
    <property type="term" value="F:protein dimerization activity"/>
    <property type="evidence" value="ECO:0007669"/>
    <property type="project" value="InterPro"/>
</dbReference>
<dbReference type="GO" id="GO:0003677">
    <property type="term" value="F:DNA binding"/>
    <property type="evidence" value="ECO:0007669"/>
    <property type="project" value="UniProtKB-KW"/>
</dbReference>
<feature type="domain" description="Sin" evidence="1">
    <location>
        <begin position="1"/>
        <end position="31"/>
    </location>
</feature>